<reference evidence="1" key="1">
    <citation type="journal article" date="2014" name="Front. Microbiol.">
        <title>High frequency of phylogenetically diverse reductive dehalogenase-homologous genes in deep subseafloor sedimentary metagenomes.</title>
        <authorList>
            <person name="Kawai M."/>
            <person name="Futagami T."/>
            <person name="Toyoda A."/>
            <person name="Takaki Y."/>
            <person name="Nishi S."/>
            <person name="Hori S."/>
            <person name="Arai W."/>
            <person name="Tsubouchi T."/>
            <person name="Morono Y."/>
            <person name="Uchiyama I."/>
            <person name="Ito T."/>
            <person name="Fujiyama A."/>
            <person name="Inagaki F."/>
            <person name="Takami H."/>
        </authorList>
    </citation>
    <scope>NUCLEOTIDE SEQUENCE</scope>
    <source>
        <strain evidence="1">Expedition CK06-06</strain>
    </source>
</reference>
<organism evidence="1">
    <name type="scientific">marine sediment metagenome</name>
    <dbReference type="NCBI Taxonomy" id="412755"/>
    <lineage>
        <taxon>unclassified sequences</taxon>
        <taxon>metagenomes</taxon>
        <taxon>ecological metagenomes</taxon>
    </lineage>
</organism>
<dbReference type="AlphaFoldDB" id="X0SYR0"/>
<proteinExistence type="predicted"/>
<accession>X0SYR0</accession>
<feature type="non-terminal residue" evidence="1">
    <location>
        <position position="1"/>
    </location>
</feature>
<comment type="caution">
    <text evidence="1">The sequence shown here is derived from an EMBL/GenBank/DDBJ whole genome shotgun (WGS) entry which is preliminary data.</text>
</comment>
<gene>
    <name evidence="1" type="ORF">S01H1_28682</name>
</gene>
<protein>
    <submittedName>
        <fullName evidence="1">Uncharacterized protein</fullName>
    </submittedName>
</protein>
<evidence type="ECO:0000313" key="1">
    <source>
        <dbReference type="EMBL" id="GAF86099.1"/>
    </source>
</evidence>
<sequence>EQFVRMLYELGLNEGQLSLLKSEFEKGDGTLDGEKLVAVLEKFGYARPSIISFLRQLGIDEKNLIRIFSLVKMRRATKGVVNVVLEDTNA</sequence>
<name>X0SYR0_9ZZZZ</name>
<dbReference type="EMBL" id="BARS01017543">
    <property type="protein sequence ID" value="GAF86099.1"/>
    <property type="molecule type" value="Genomic_DNA"/>
</dbReference>